<name>A0A2T0A9H1_RHOTO</name>
<sequence length="411" mass="46420">MDVDSPEDALPLAQRLPVELLSSIFDFISPSTAPPPHRPRRDILAEDETERAAGLARCASVCRQWRAAVDGLNEVHFETLSTAPTVAKRSRRASTLTVNVWEDEYSRWGSLPLWIVPDVDSATLAFHCPLSKQKPPAPFPCPELYRCHLREVVLLGGTETCVNYAWIEPLLQDVPTLEVLRLPHVDNPSIVHETNLNLTTLQLAVFFEYDNIMLHNLLPRAKGLRNLHLTDMPKHVHARLPGEEPELLANLPGVLADFLPRLTSFSWLLVPRNFGQLNILPQLLERLISVQYIATGLVAFTDETLQRLPKLVHLRNLRLVRHAATPANDNDPDFWSFKALAEQTAALLNNDERDGEFLKIDVQVEGALAKYDIAQRSARKAFEQAMQGLPTAVYLLEVRLHFYEKPYIAFP</sequence>
<dbReference type="AlphaFoldDB" id="A0A2T0A9H1"/>
<dbReference type="InterPro" id="IPR001810">
    <property type="entry name" value="F-box_dom"/>
</dbReference>
<protein>
    <recommendedName>
        <fullName evidence="1">F-box domain-containing protein</fullName>
    </recommendedName>
</protein>
<organism evidence="2 3">
    <name type="scientific">Rhodotorula toruloides</name>
    <name type="common">Yeast</name>
    <name type="synonym">Rhodosporidium toruloides</name>
    <dbReference type="NCBI Taxonomy" id="5286"/>
    <lineage>
        <taxon>Eukaryota</taxon>
        <taxon>Fungi</taxon>
        <taxon>Dikarya</taxon>
        <taxon>Basidiomycota</taxon>
        <taxon>Pucciniomycotina</taxon>
        <taxon>Microbotryomycetes</taxon>
        <taxon>Sporidiobolales</taxon>
        <taxon>Sporidiobolaceae</taxon>
        <taxon>Rhodotorula</taxon>
    </lineage>
</organism>
<reference evidence="2 3" key="1">
    <citation type="journal article" date="2018" name="Elife">
        <title>Functional genomics of lipid metabolism in the oleaginous yeast Rhodosporidium toruloides.</title>
        <authorList>
            <person name="Coradetti S.T."/>
            <person name="Pinel D."/>
            <person name="Geiselman G."/>
            <person name="Ito M."/>
            <person name="Mondo S."/>
            <person name="Reilly M.C."/>
            <person name="Cheng Y.F."/>
            <person name="Bauer S."/>
            <person name="Grigoriev I."/>
            <person name="Gladden J.M."/>
            <person name="Simmons B.A."/>
            <person name="Brem R."/>
            <person name="Arkin A.P."/>
            <person name="Skerker J.M."/>
        </authorList>
    </citation>
    <scope>NUCLEOTIDE SEQUENCE [LARGE SCALE GENOMIC DNA]</scope>
    <source>
        <strain evidence="2 3">NBRC 0880</strain>
    </source>
</reference>
<comment type="caution">
    <text evidence="2">The sequence shown here is derived from an EMBL/GenBank/DDBJ whole genome shotgun (WGS) entry which is preliminary data.</text>
</comment>
<evidence type="ECO:0000313" key="2">
    <source>
        <dbReference type="EMBL" id="PRQ74576.1"/>
    </source>
</evidence>
<dbReference type="Pfam" id="PF12937">
    <property type="entry name" value="F-box-like"/>
    <property type="match status" value="1"/>
</dbReference>
<feature type="domain" description="F-box" evidence="1">
    <location>
        <begin position="14"/>
        <end position="70"/>
    </location>
</feature>
<dbReference type="SUPFAM" id="SSF52047">
    <property type="entry name" value="RNI-like"/>
    <property type="match status" value="1"/>
</dbReference>
<dbReference type="Gene3D" id="1.20.1280.50">
    <property type="match status" value="1"/>
</dbReference>
<proteinExistence type="predicted"/>
<evidence type="ECO:0000259" key="1">
    <source>
        <dbReference type="Pfam" id="PF12937"/>
    </source>
</evidence>
<dbReference type="OrthoDB" id="2523442at2759"/>
<accession>A0A2T0A9H1</accession>
<dbReference type="Proteomes" id="UP000239560">
    <property type="component" value="Unassembled WGS sequence"/>
</dbReference>
<evidence type="ECO:0000313" key="3">
    <source>
        <dbReference type="Proteomes" id="UP000239560"/>
    </source>
</evidence>
<gene>
    <name evidence="2" type="ORF">AAT19DRAFT_14929</name>
</gene>
<dbReference type="EMBL" id="LCTV02000006">
    <property type="protein sequence ID" value="PRQ74576.1"/>
    <property type="molecule type" value="Genomic_DNA"/>
</dbReference>